<reference evidence="1 2" key="1">
    <citation type="submission" date="2017-04" db="EMBL/GenBank/DDBJ databases">
        <authorList>
            <person name="Lin X.B."/>
            <person name="Stothard P."/>
            <person name="Tasseva G."/>
            <person name="Walter J."/>
        </authorList>
    </citation>
    <scope>NUCLEOTIDE SEQUENCE [LARGE SCALE GENOMIC DNA]</scope>
    <source>
        <strain evidence="1 2">117c</strain>
    </source>
</reference>
<gene>
    <name evidence="1" type="ORF">CBF50_05000</name>
</gene>
<protein>
    <submittedName>
        <fullName evidence="1">Uncharacterized protein</fullName>
    </submittedName>
</protein>
<sequence length="62" mass="7263">MKTIVLCANYDKLSQIETTLKSLFTNNKDIRVYIINSDISHEWFVNINSFLNNINSKIIDKK</sequence>
<name>A0A9X6NY53_LACJH</name>
<reference evidence="1 2" key="2">
    <citation type="submission" date="2017-09" db="EMBL/GenBank/DDBJ databases">
        <title>Tripartite evolution among Lactobacillus johnsonii, Lactobacillus taiwanensis, Lactobacillus reuteri and their rodent host.</title>
        <authorList>
            <person name="Wang T."/>
            <person name="Knowles S."/>
            <person name="Cheng C."/>
        </authorList>
    </citation>
    <scope>NUCLEOTIDE SEQUENCE [LARGE SCALE GENOMIC DNA]</scope>
    <source>
        <strain evidence="1 2">117c</strain>
    </source>
</reference>
<dbReference type="SUPFAM" id="SSF53448">
    <property type="entry name" value="Nucleotide-diphospho-sugar transferases"/>
    <property type="match status" value="1"/>
</dbReference>
<dbReference type="AlphaFoldDB" id="A0A9X6NY53"/>
<evidence type="ECO:0000313" key="2">
    <source>
        <dbReference type="Proteomes" id="UP000215693"/>
    </source>
</evidence>
<dbReference type="RefSeq" id="WP_094497532.1">
    <property type="nucleotide sequence ID" value="NZ_NGOG01000088.1"/>
</dbReference>
<organism evidence="1 2">
    <name type="scientific">Lactobacillus johnsonii</name>
    <dbReference type="NCBI Taxonomy" id="33959"/>
    <lineage>
        <taxon>Bacteria</taxon>
        <taxon>Bacillati</taxon>
        <taxon>Bacillota</taxon>
        <taxon>Bacilli</taxon>
        <taxon>Lactobacillales</taxon>
        <taxon>Lactobacillaceae</taxon>
        <taxon>Lactobacillus</taxon>
    </lineage>
</organism>
<proteinExistence type="predicted"/>
<comment type="caution">
    <text evidence="1">The sequence shown here is derived from an EMBL/GenBank/DDBJ whole genome shotgun (WGS) entry which is preliminary data.</text>
</comment>
<dbReference type="Proteomes" id="UP000215693">
    <property type="component" value="Unassembled WGS sequence"/>
</dbReference>
<dbReference type="InterPro" id="IPR029044">
    <property type="entry name" value="Nucleotide-diphossugar_trans"/>
</dbReference>
<evidence type="ECO:0000313" key="1">
    <source>
        <dbReference type="EMBL" id="OYS12944.1"/>
    </source>
</evidence>
<dbReference type="Gene3D" id="3.90.550.10">
    <property type="entry name" value="Spore Coat Polysaccharide Biosynthesis Protein SpsA, Chain A"/>
    <property type="match status" value="1"/>
</dbReference>
<dbReference type="EMBL" id="NGOH01000049">
    <property type="protein sequence ID" value="OYS12944.1"/>
    <property type="molecule type" value="Genomic_DNA"/>
</dbReference>
<accession>A0A9X6NY53</accession>